<name>A0A0L8FLK7_OCTBM</name>
<gene>
    <name evidence="1" type="ORF">OCBIM_22016022mg</name>
</gene>
<reference evidence="1" key="1">
    <citation type="submission" date="2015-07" db="EMBL/GenBank/DDBJ databases">
        <title>MeaNS - Measles Nucleotide Surveillance Program.</title>
        <authorList>
            <person name="Tran T."/>
            <person name="Druce J."/>
        </authorList>
    </citation>
    <scope>NUCLEOTIDE SEQUENCE</scope>
    <source>
        <strain evidence="1">UCB-OBI-ISO-001</strain>
        <tissue evidence="1">Gonad</tissue>
    </source>
</reference>
<proteinExistence type="predicted"/>
<organism evidence="1">
    <name type="scientific">Octopus bimaculoides</name>
    <name type="common">California two-spotted octopus</name>
    <dbReference type="NCBI Taxonomy" id="37653"/>
    <lineage>
        <taxon>Eukaryota</taxon>
        <taxon>Metazoa</taxon>
        <taxon>Spiralia</taxon>
        <taxon>Lophotrochozoa</taxon>
        <taxon>Mollusca</taxon>
        <taxon>Cephalopoda</taxon>
        <taxon>Coleoidea</taxon>
        <taxon>Octopodiformes</taxon>
        <taxon>Octopoda</taxon>
        <taxon>Incirrata</taxon>
        <taxon>Octopodidae</taxon>
        <taxon>Octopus</taxon>
    </lineage>
</organism>
<protein>
    <submittedName>
        <fullName evidence="1">Uncharacterized protein</fullName>
    </submittedName>
</protein>
<dbReference type="AlphaFoldDB" id="A0A0L8FLK7"/>
<evidence type="ECO:0000313" key="1">
    <source>
        <dbReference type="EMBL" id="KOF65275.1"/>
    </source>
</evidence>
<sequence length="58" mass="6801">MYEGGRLYKKGLYVQSEWELHKRETKEDLEISDEDRSKVVDGIALIGEILCRKLFIQA</sequence>
<dbReference type="EMBL" id="KQ429661">
    <property type="protein sequence ID" value="KOF65275.1"/>
    <property type="molecule type" value="Genomic_DNA"/>
</dbReference>
<accession>A0A0L8FLK7</accession>